<dbReference type="AlphaFoldDB" id="A0AAW5HQD9"/>
<dbReference type="EMBL" id="JAEUWV010000001">
    <property type="protein sequence ID" value="MCO6393693.1"/>
    <property type="molecule type" value="Genomic_DNA"/>
</dbReference>
<keyword evidence="1" id="KW-0812">Transmembrane</keyword>
<gene>
    <name evidence="2" type="ORF">JMN37_01655</name>
</gene>
<keyword evidence="3" id="KW-1185">Reference proteome</keyword>
<protein>
    <recommendedName>
        <fullName evidence="4">1-deoxy-D-xylulose-5-phosphate synthase</fullName>
    </recommendedName>
</protein>
<evidence type="ECO:0000313" key="3">
    <source>
        <dbReference type="Proteomes" id="UP001205920"/>
    </source>
</evidence>
<organism evidence="2 3">
    <name type="scientific">Corynebacterium lipophilum</name>
    <dbReference type="NCBI Taxonomy" id="2804918"/>
    <lineage>
        <taxon>Bacteria</taxon>
        <taxon>Bacillati</taxon>
        <taxon>Actinomycetota</taxon>
        <taxon>Actinomycetes</taxon>
        <taxon>Mycobacteriales</taxon>
        <taxon>Corynebacteriaceae</taxon>
        <taxon>Corynebacterium</taxon>
    </lineage>
</organism>
<evidence type="ECO:0000313" key="2">
    <source>
        <dbReference type="EMBL" id="MCO6393693.1"/>
    </source>
</evidence>
<proteinExistence type="predicted"/>
<dbReference type="Proteomes" id="UP001205920">
    <property type="component" value="Unassembled WGS sequence"/>
</dbReference>
<evidence type="ECO:0008006" key="4">
    <source>
        <dbReference type="Google" id="ProtNLM"/>
    </source>
</evidence>
<name>A0AAW5HQD9_9CORY</name>
<evidence type="ECO:0000256" key="1">
    <source>
        <dbReference type="SAM" id="Phobius"/>
    </source>
</evidence>
<keyword evidence="1" id="KW-1133">Transmembrane helix</keyword>
<comment type="caution">
    <text evidence="2">The sequence shown here is derived from an EMBL/GenBank/DDBJ whole genome shotgun (WGS) entry which is preliminary data.</text>
</comment>
<feature type="transmembrane region" description="Helical" evidence="1">
    <location>
        <begin position="135"/>
        <end position="155"/>
    </location>
</feature>
<dbReference type="InterPro" id="IPR046498">
    <property type="entry name" value="Rv1476-like"/>
</dbReference>
<keyword evidence="1" id="KW-0472">Membrane</keyword>
<accession>A0AAW5HQD9</accession>
<sequence>MQYQNPDPRFDSLVDQLNIDGIAFETANEGTGSLEQSLSSTLSSAHDHSGLNVGLVFLDSTPPRIPELRDLAQDLNLATGIETIYIRTPDVAIATSEKFPRSSIEAGQLASVRASSYEDGVAQFLQEASSRQLDWISVLIAVAVVLIVTCGATAIQNWRQA</sequence>
<reference evidence="2 3" key="1">
    <citation type="submission" date="2021-01" db="EMBL/GenBank/DDBJ databases">
        <title>Identification and Characterization of Corynebacterium sp.</title>
        <authorList>
            <person name="Luo Q."/>
            <person name="Qu P."/>
            <person name="Chen Q."/>
        </authorList>
    </citation>
    <scope>NUCLEOTIDE SEQUENCE [LARGE SCALE GENOMIC DNA]</scope>
    <source>
        <strain evidence="2 3">MC-18</strain>
    </source>
</reference>
<dbReference type="RefSeq" id="WP_252930872.1">
    <property type="nucleotide sequence ID" value="NZ_JAEUWV010000001.1"/>
</dbReference>
<dbReference type="Pfam" id="PF20381">
    <property type="entry name" value="Rv1476"/>
    <property type="match status" value="1"/>
</dbReference>